<evidence type="ECO:0000259" key="13">
    <source>
        <dbReference type="Pfam" id="PF10443"/>
    </source>
</evidence>
<sequence>MRPYTRISGQFTRCGTSLLRNEAGFNFARLGRRWNSNGQVAGDKVAESIEREGTLFVDSIFPIRLGTWDIRHYLSAYNRPEVINALKETLSKVKTSGFKVESVEPRVKDGGAFVKFKYTQLTQPADGEQPLDPPALEAEIKRQVKELGGIKSWLGDNKGDVWLVRGRPWKEDMRRYASNDMKVYFEGPDIYQETLYDILRHYGQVSNISNPVPVPAGNLRYSTIQFSTLRAATRAHNCVHGFTLVDEPAIPGLKGDNKPTRLATVYERKVKTQAIWDWLTSHPRIVVPVMVFLLGSLSYLIFDPIRSFMVQAKVVGWLDYHEFRIVKWIRRNTIDRFSFFGKKSSRQERSGGSGNESIWKDRKDAENTLRGYLSDLPSTIAFVHGPQGSGKSSMLTRALKNADRHVLVIDCELLNKGKSDADVINGLAAQTGYWPVFTWFNNFTNLIDLASVGLIGQKTGLSSSVETQLKEVLEVVGNALKGVSTRYREFERGKEIKKDFQEQTEAHLKEALAKIQLGTYHDGRVDAVAGTGVTSELGIGDEKMTEKDEDKPRKPPPAVENAVIATQERVINAKEAIKEKLEEDPEPQESFDDTSIPKKEGWAGSAVHTVQGAVQGIVKEGKKEAEKLIPGQWKGAKEETEGPRPVPTYSERTEIDEEIRALPVVVIKNYATKTKFTDELVVVLADWAAGLADGGIAHVVVMSDNRDNGRKLEKALPAKPLTSIAIADADSSTALSFVQDRLAQYGVQSNLTRQQKIQIDRLGGRSSDLEALCHKVKNGMPVEMAVEDIITRGVAELRKNAFGEEEEEAKSMRWSPQQVFFILKALSKSTELPYYDVLLDFPFKGDEAALRSMEHAELISITTSDGRPSTIRPGRPVYRYVFERLVNDEIFRSVQDIALNDKAIASAESTIRACEDELLKLEKIRPLDSGILASGASRQRADFLLKKMYEAETKLEKLEAANAVLKKGLKKP</sequence>
<gene>
    <name evidence="14" type="ORF">PIIN_03535</name>
</gene>
<dbReference type="GO" id="GO:0005743">
    <property type="term" value="C:mitochondrial inner membrane"/>
    <property type="evidence" value="ECO:0007669"/>
    <property type="project" value="UniProtKB-SubCell"/>
</dbReference>
<proteinExistence type="inferred from homology"/>
<keyword evidence="15" id="KW-1185">Reference proteome</keyword>
<evidence type="ECO:0000256" key="2">
    <source>
        <dbReference type="ARBA" id="ARBA00010320"/>
    </source>
</evidence>
<keyword evidence="10" id="KW-0694">RNA-binding</keyword>
<comment type="subcellular location">
    <subcellularLocation>
        <location evidence="1 10">Mitochondrion inner membrane</location>
        <topology evidence="1 10">Single-pass membrane protein</topology>
    </subcellularLocation>
</comment>
<protein>
    <recommendedName>
        <fullName evidence="3 10">Mitochondrial escape protein 2</fullName>
    </recommendedName>
</protein>
<comment type="caution">
    <text evidence="14">The sequence shown here is derived from an EMBL/GenBank/DDBJ whole genome shotgun (WGS) entry which is preliminary data.</text>
</comment>
<dbReference type="HOGENOM" id="CLU_007861_1_0_1"/>
<evidence type="ECO:0000256" key="12">
    <source>
        <dbReference type="SAM" id="MobiDB-lite"/>
    </source>
</evidence>
<dbReference type="GO" id="GO:0003723">
    <property type="term" value="F:RNA binding"/>
    <property type="evidence" value="ECO:0007669"/>
    <property type="project" value="UniProtKB-UniRule"/>
</dbReference>
<evidence type="ECO:0000256" key="8">
    <source>
        <dbReference type="ARBA" id="ARBA00023136"/>
    </source>
</evidence>
<dbReference type="PANTHER" id="PTHR32198">
    <property type="entry name" value="MITOCHONDRIAL ESCAPE PROTEIN 2"/>
    <property type="match status" value="1"/>
</dbReference>
<keyword evidence="7 10" id="KW-0496">Mitochondrion</keyword>
<dbReference type="GO" id="GO:0006397">
    <property type="term" value="P:mRNA processing"/>
    <property type="evidence" value="ECO:0007669"/>
    <property type="project" value="UniProtKB-UniRule"/>
</dbReference>
<dbReference type="SUPFAM" id="SSF52540">
    <property type="entry name" value="P-loop containing nucleoside triphosphate hydrolases"/>
    <property type="match status" value="1"/>
</dbReference>
<dbReference type="eggNOG" id="ENOG502QS0P">
    <property type="taxonomic scope" value="Eukaryota"/>
</dbReference>
<dbReference type="Proteomes" id="UP000007148">
    <property type="component" value="Unassembled WGS sequence"/>
</dbReference>
<dbReference type="InterPro" id="IPR035979">
    <property type="entry name" value="RBD_domain_sf"/>
</dbReference>
<dbReference type="InterPro" id="IPR027417">
    <property type="entry name" value="P-loop_NTPase"/>
</dbReference>
<evidence type="ECO:0000256" key="7">
    <source>
        <dbReference type="ARBA" id="ARBA00023128"/>
    </source>
</evidence>
<dbReference type="AlphaFoldDB" id="G4TE42"/>
<feature type="compositionally biased region" description="Basic and acidic residues" evidence="12">
    <location>
        <begin position="540"/>
        <end position="553"/>
    </location>
</feature>
<keyword evidence="8" id="KW-0472">Membrane</keyword>
<keyword evidence="10" id="KW-0507">mRNA processing</keyword>
<comment type="similarity">
    <text evidence="2 10">Belongs to the YME2 family.</text>
</comment>
<evidence type="ECO:0000313" key="15">
    <source>
        <dbReference type="Proteomes" id="UP000007148"/>
    </source>
</evidence>
<dbReference type="OrthoDB" id="10267654at2759"/>
<organism evidence="14 15">
    <name type="scientific">Serendipita indica (strain DSM 11827)</name>
    <name type="common">Root endophyte fungus</name>
    <name type="synonym">Piriformospora indica</name>
    <dbReference type="NCBI Taxonomy" id="1109443"/>
    <lineage>
        <taxon>Eukaryota</taxon>
        <taxon>Fungi</taxon>
        <taxon>Dikarya</taxon>
        <taxon>Basidiomycota</taxon>
        <taxon>Agaricomycotina</taxon>
        <taxon>Agaricomycetes</taxon>
        <taxon>Sebacinales</taxon>
        <taxon>Serendipitaceae</taxon>
        <taxon>Serendipita</taxon>
    </lineage>
</organism>
<keyword evidence="6" id="KW-1133">Transmembrane helix</keyword>
<dbReference type="FunCoup" id="G4TE42">
    <property type="interactions" value="8"/>
</dbReference>
<evidence type="ECO:0000256" key="9">
    <source>
        <dbReference type="ARBA" id="ARBA00025276"/>
    </source>
</evidence>
<keyword evidence="4" id="KW-0812">Transmembrane</keyword>
<dbReference type="OMA" id="WTPEQAW"/>
<dbReference type="PANTHER" id="PTHR32198:SF2">
    <property type="entry name" value="MITOCHONDRIAL ESCAPE PROTEIN 2"/>
    <property type="match status" value="1"/>
</dbReference>
<dbReference type="Pfam" id="PF10443">
    <property type="entry name" value="RNA12"/>
    <property type="match status" value="1"/>
</dbReference>
<dbReference type="EMBL" id="CAFZ01000058">
    <property type="protein sequence ID" value="CCA69596.1"/>
    <property type="molecule type" value="Genomic_DNA"/>
</dbReference>
<evidence type="ECO:0000256" key="3">
    <source>
        <dbReference type="ARBA" id="ARBA00020222"/>
    </source>
</evidence>
<evidence type="ECO:0000256" key="11">
    <source>
        <dbReference type="SAM" id="Coils"/>
    </source>
</evidence>
<evidence type="ECO:0000256" key="5">
    <source>
        <dbReference type="ARBA" id="ARBA00022792"/>
    </source>
</evidence>
<feature type="region of interest" description="Disordered" evidence="12">
    <location>
        <begin position="539"/>
        <end position="560"/>
    </location>
</feature>
<evidence type="ECO:0000256" key="1">
    <source>
        <dbReference type="ARBA" id="ARBA00004434"/>
    </source>
</evidence>
<accession>G4TE42</accession>
<dbReference type="InterPro" id="IPR018850">
    <property type="entry name" value="Mt_escape_2_C"/>
</dbReference>
<keyword evidence="5 10" id="KW-0999">Mitochondrion inner membrane</keyword>
<dbReference type="SUPFAM" id="SSF54928">
    <property type="entry name" value="RNA-binding domain, RBD"/>
    <property type="match status" value="1"/>
</dbReference>
<evidence type="ECO:0000313" key="14">
    <source>
        <dbReference type="EMBL" id="CCA69596.1"/>
    </source>
</evidence>
<dbReference type="Gene3D" id="3.40.50.300">
    <property type="entry name" value="P-loop containing nucleotide triphosphate hydrolases"/>
    <property type="match status" value="1"/>
</dbReference>
<keyword evidence="11" id="KW-0175">Coiled coil</keyword>
<comment type="function">
    <text evidence="9 10">Plays a role in maintaining the mitochondrial genome and in controlling the mtDNA escape. Involved in the regulation of mtDNA nucleotide structure and number. May have a dispensable role in early maturation of pre-rRNA.</text>
</comment>
<dbReference type="InParanoid" id="G4TE42"/>
<name>G4TE42_SERID</name>
<evidence type="ECO:0000256" key="4">
    <source>
        <dbReference type="ARBA" id="ARBA00022692"/>
    </source>
</evidence>
<dbReference type="InterPro" id="IPR039627">
    <property type="entry name" value="Yme2_C"/>
</dbReference>
<dbReference type="STRING" id="1109443.G4TE42"/>
<evidence type="ECO:0000256" key="6">
    <source>
        <dbReference type="ARBA" id="ARBA00022989"/>
    </source>
</evidence>
<feature type="coiled-coil region" evidence="11">
    <location>
        <begin position="904"/>
        <end position="961"/>
    </location>
</feature>
<feature type="domain" description="Mitochondrial escape protein 2 C-terminal" evidence="13">
    <location>
        <begin position="362"/>
        <end position="924"/>
    </location>
</feature>
<reference evidence="14 15" key="1">
    <citation type="journal article" date="2011" name="PLoS Pathog.">
        <title>Endophytic Life Strategies Decoded by Genome and Transcriptome Analyses of the Mutualistic Root Symbiont Piriformospora indica.</title>
        <authorList>
            <person name="Zuccaro A."/>
            <person name="Lahrmann U."/>
            <person name="Guldener U."/>
            <person name="Langen G."/>
            <person name="Pfiffi S."/>
            <person name="Biedenkopf D."/>
            <person name="Wong P."/>
            <person name="Samans B."/>
            <person name="Grimm C."/>
            <person name="Basiewicz M."/>
            <person name="Murat C."/>
            <person name="Martin F."/>
            <person name="Kogel K.H."/>
        </authorList>
    </citation>
    <scope>NUCLEOTIDE SEQUENCE [LARGE SCALE GENOMIC DNA]</scope>
    <source>
        <strain evidence="14 15">DSM 11827</strain>
    </source>
</reference>
<evidence type="ECO:0000256" key="10">
    <source>
        <dbReference type="RuleBase" id="RU367108"/>
    </source>
</evidence>